<evidence type="ECO:0000256" key="2">
    <source>
        <dbReference type="ARBA" id="ARBA00022525"/>
    </source>
</evidence>
<dbReference type="EMBL" id="JAPDDS010000016">
    <property type="protein sequence ID" value="MCW1887296.1"/>
    <property type="molecule type" value="Genomic_DNA"/>
</dbReference>
<protein>
    <recommendedName>
        <fullName evidence="9">Cadherin domain-containing protein</fullName>
    </recommendedName>
</protein>
<accession>A0ABT3FUP1</accession>
<dbReference type="PANTHER" id="PTHR37467">
    <property type="entry name" value="EXPORTED CALCIUM-BINDING GLYCOPROTEIN-RELATED"/>
    <property type="match status" value="1"/>
</dbReference>
<dbReference type="InterPro" id="IPR028974">
    <property type="entry name" value="TSP_type-3_rpt"/>
</dbReference>
<dbReference type="InterPro" id="IPR059100">
    <property type="entry name" value="TSP3_bac"/>
</dbReference>
<comment type="caution">
    <text evidence="7">The sequence shown here is derived from an EMBL/GenBank/DDBJ whole genome shotgun (WGS) entry which is preliminary data.</text>
</comment>
<dbReference type="Pfam" id="PF18884">
    <property type="entry name" value="TSP3_bac"/>
    <property type="match status" value="6"/>
</dbReference>
<evidence type="ECO:0000256" key="1">
    <source>
        <dbReference type="ARBA" id="ARBA00004613"/>
    </source>
</evidence>
<dbReference type="Proteomes" id="UP001207930">
    <property type="component" value="Unassembled WGS sequence"/>
</dbReference>
<evidence type="ECO:0008006" key="9">
    <source>
        <dbReference type="Google" id="ProtNLM"/>
    </source>
</evidence>
<keyword evidence="2" id="KW-0964">Secreted</keyword>
<sequence>MKCKSTYKFLAALLPTLPLATLHADNLLWSDNFDVPDSGSFDLAGLDGRFSGFLAEQAVARSAAQQHSIVSGMLNLAGGASAAGNGRIRFEQAPGGAPVMSFDFASGDALPYILSGGGIRVEFDAYTTNTTLNAPFATVCIGFPAMNLYAEPTGQRSSNIETDFAVRLRNSGTSQIVKNGALTNTSSHTPTMEKRRVVVDYGFTSLANDSPVTMNVRVNGMQVVLNETHKWTNNSNQLLLEIGEAVSGSRIDNLQIFDKSPLRLEMKLTGEFPFKSDITAGSEIGTLSARLGGVTDNVSYELVAGEGDTDNAKFQISGNSLLTASYSFIGANSTEGQQFSVRVRATSTTGGGATADKVLLLAVTKEDDSDGLPDAWEIAKAGNITSLSGNGIADFDGDGFTDLEEYEISQGTSWLYPTALPALNPALADSDGDGLNDREEVEPGFALPSNARPPTNPTLADTDGDGLNDFVETATGTYVSPTNTGSDPLMVDSDGDGLSDGFEVTYVADGYLPTRDDSLLDTDGDGLTTAQEVSLGTSVVLTDSDGDGLRDDVELAGTAGLRPPTNPAKADTDDDGLSDFEESNTGVYVNGSDTGTNPVKNDTDGDFIRDGIEIAAGSNPFSATSRPAIPASVKIVPLTTDASTGISTAKTYTHMIAPGNSVIINGKSIAPYHNPPPVPVPNFTWASYTPTGEVADRLTMSSNGSWLPADGGVTGTGLKELLRGFAYSNGGAGNGGAGPGSKQTFTLSGLTPGQYYDLRLYQRSWVVDGSGSGRPIDLVFTNGTEVVAPFQGLGADRPDVMLRGGNMHQAYYISFRYFAQSTSMTVDAIVPLGSPANSGSYHFYGLTNEVAVPPNLAITSVQRDLQGNVVIDFVGSPNTTYRVTKSPDLATFFGELTTPMTTVTNASGVGEAIVPASEASEEKEFYRIED</sequence>
<keyword evidence="4" id="KW-0106">Calcium</keyword>
<dbReference type="PANTHER" id="PTHR37467:SF1">
    <property type="entry name" value="EXPORTED CALCIUM-BINDING GLYCOPROTEIN"/>
    <property type="match status" value="1"/>
</dbReference>
<feature type="region of interest" description="Disordered" evidence="5">
    <location>
        <begin position="557"/>
        <end position="576"/>
    </location>
</feature>
<dbReference type="InterPro" id="IPR053180">
    <property type="entry name" value="Ca-binding_acidic-repeat"/>
</dbReference>
<evidence type="ECO:0000256" key="6">
    <source>
        <dbReference type="SAM" id="SignalP"/>
    </source>
</evidence>
<gene>
    <name evidence="7" type="ORF">OKA04_21340</name>
</gene>
<keyword evidence="8" id="KW-1185">Reference proteome</keyword>
<dbReference type="RefSeq" id="WP_264503252.1">
    <property type="nucleotide sequence ID" value="NZ_JAPDDS010000016.1"/>
</dbReference>
<evidence type="ECO:0000313" key="7">
    <source>
        <dbReference type="EMBL" id="MCW1887296.1"/>
    </source>
</evidence>
<proteinExistence type="predicted"/>
<comment type="subcellular location">
    <subcellularLocation>
        <location evidence="1">Secreted</location>
    </subcellularLocation>
</comment>
<evidence type="ECO:0000256" key="3">
    <source>
        <dbReference type="ARBA" id="ARBA00022729"/>
    </source>
</evidence>
<evidence type="ECO:0000256" key="5">
    <source>
        <dbReference type="SAM" id="MobiDB-lite"/>
    </source>
</evidence>
<keyword evidence="3 6" id="KW-0732">Signal</keyword>
<evidence type="ECO:0000313" key="8">
    <source>
        <dbReference type="Proteomes" id="UP001207930"/>
    </source>
</evidence>
<feature type="chain" id="PRO_5045092407" description="Cadherin domain-containing protein" evidence="6">
    <location>
        <begin position="25"/>
        <end position="930"/>
    </location>
</feature>
<evidence type="ECO:0000256" key="4">
    <source>
        <dbReference type="ARBA" id="ARBA00022837"/>
    </source>
</evidence>
<organism evidence="7 8">
    <name type="scientific">Luteolibacter flavescens</name>
    <dbReference type="NCBI Taxonomy" id="1859460"/>
    <lineage>
        <taxon>Bacteria</taxon>
        <taxon>Pseudomonadati</taxon>
        <taxon>Verrucomicrobiota</taxon>
        <taxon>Verrucomicrobiia</taxon>
        <taxon>Verrucomicrobiales</taxon>
        <taxon>Verrucomicrobiaceae</taxon>
        <taxon>Luteolibacter</taxon>
    </lineage>
</organism>
<name>A0ABT3FUP1_9BACT</name>
<dbReference type="Gene3D" id="4.10.1080.10">
    <property type="entry name" value="TSP type-3 repeat"/>
    <property type="match status" value="1"/>
</dbReference>
<reference evidence="7 8" key="1">
    <citation type="submission" date="2022-10" db="EMBL/GenBank/DDBJ databases">
        <title>Luteolibacter flavescens strain MCCC 1K03193, whole genome shotgun sequencing project.</title>
        <authorList>
            <person name="Zhao G."/>
            <person name="Shen L."/>
        </authorList>
    </citation>
    <scope>NUCLEOTIDE SEQUENCE [LARGE SCALE GENOMIC DNA]</scope>
    <source>
        <strain evidence="7 8">MCCC 1K03193</strain>
    </source>
</reference>
<feature type="signal peptide" evidence="6">
    <location>
        <begin position="1"/>
        <end position="24"/>
    </location>
</feature>